<evidence type="ECO:0000259" key="15">
    <source>
        <dbReference type="Pfam" id="PF12250"/>
    </source>
</evidence>
<comment type="similarity">
    <text evidence="3">Belongs to the glycosyltransferase 85 family.</text>
</comment>
<keyword evidence="10 13" id="KW-0472">Membrane</keyword>
<evidence type="ECO:0000256" key="3">
    <source>
        <dbReference type="ARBA" id="ARBA00009655"/>
    </source>
</evidence>
<keyword evidence="9 13" id="KW-1133">Transmembrane helix</keyword>
<evidence type="ECO:0000256" key="2">
    <source>
        <dbReference type="ARBA" id="ARBA00004776"/>
    </source>
</evidence>
<feature type="transmembrane region" description="Helical" evidence="13">
    <location>
        <begin position="345"/>
        <end position="366"/>
    </location>
</feature>
<dbReference type="EMBL" id="BAABKQ010000001">
    <property type="protein sequence ID" value="GAA4805342.1"/>
    <property type="molecule type" value="Genomic_DNA"/>
</dbReference>
<dbReference type="EC" id="2.4.2.46" evidence="4"/>
<evidence type="ECO:0000256" key="10">
    <source>
        <dbReference type="ARBA" id="ARBA00023136"/>
    </source>
</evidence>
<feature type="transmembrane region" description="Helical" evidence="13">
    <location>
        <begin position="312"/>
        <end position="333"/>
    </location>
</feature>
<dbReference type="Pfam" id="PF12249">
    <property type="entry name" value="AftA_C"/>
    <property type="match status" value="1"/>
</dbReference>
<evidence type="ECO:0000256" key="7">
    <source>
        <dbReference type="ARBA" id="ARBA00022679"/>
    </source>
</evidence>
<feature type="transmembrane region" description="Helical" evidence="13">
    <location>
        <begin position="97"/>
        <end position="114"/>
    </location>
</feature>
<feature type="transmembrane region" description="Helical" evidence="13">
    <location>
        <begin position="120"/>
        <end position="139"/>
    </location>
</feature>
<evidence type="ECO:0000256" key="6">
    <source>
        <dbReference type="ARBA" id="ARBA00022475"/>
    </source>
</evidence>
<evidence type="ECO:0000259" key="14">
    <source>
        <dbReference type="Pfam" id="PF12249"/>
    </source>
</evidence>
<feature type="transmembrane region" description="Helical" evidence="13">
    <location>
        <begin position="236"/>
        <end position="256"/>
    </location>
</feature>
<evidence type="ECO:0000313" key="17">
    <source>
        <dbReference type="Proteomes" id="UP001500839"/>
    </source>
</evidence>
<proteinExistence type="inferred from homology"/>
<evidence type="ECO:0000256" key="1">
    <source>
        <dbReference type="ARBA" id="ARBA00004651"/>
    </source>
</evidence>
<feature type="domain" description="Arabinofuranosyltransferase AftA N-terminal" evidence="15">
    <location>
        <begin position="2"/>
        <end position="396"/>
    </location>
</feature>
<evidence type="ECO:0000256" key="11">
    <source>
        <dbReference type="ARBA" id="ARBA00033184"/>
    </source>
</evidence>
<evidence type="ECO:0000256" key="4">
    <source>
        <dbReference type="ARBA" id="ARBA00012037"/>
    </source>
</evidence>
<evidence type="ECO:0000256" key="9">
    <source>
        <dbReference type="ARBA" id="ARBA00022989"/>
    </source>
</evidence>
<keyword evidence="17" id="KW-1185">Reference proteome</keyword>
<feature type="transmembrane region" description="Helical" evidence="13">
    <location>
        <begin position="151"/>
        <end position="170"/>
    </location>
</feature>
<comment type="pathway">
    <text evidence="2">Cell wall biogenesis; cell wall polysaccharide biosynthesis.</text>
</comment>
<gene>
    <name evidence="16" type="ORF">GCM10023353_05140</name>
</gene>
<keyword evidence="7" id="KW-0808">Transferase</keyword>
<evidence type="ECO:0000256" key="8">
    <source>
        <dbReference type="ARBA" id="ARBA00022692"/>
    </source>
</evidence>
<keyword evidence="6" id="KW-1003">Cell membrane</keyword>
<evidence type="ECO:0000256" key="13">
    <source>
        <dbReference type="SAM" id="Phobius"/>
    </source>
</evidence>
<feature type="transmembrane region" description="Helical" evidence="13">
    <location>
        <begin position="387"/>
        <end position="404"/>
    </location>
</feature>
<comment type="catalytic activity">
    <reaction evidence="12">
        <text>Adds an alpha-D-arabinofuranosyl group from trans,octacis-decaprenylphospho-beta-D-arabinofuranose at the 5-O-position of the eighth, tenth and twelfth galactofuranose unit of the galactofuranan chain of [beta-D-galactofuranosyl-(1-&gt;5)-beta-D-galactofuranosyl-(1-&gt;6)]14-beta-D-galactofuranosyl-(1-&gt;5)-beta-D-galactofuranosyl-(1-&gt;4)-alpha-L-rhamnopyranosyl-(1-&gt;3)-N-acetyl-alpha-D-glucosaminyl-diphospho-trans,octacis-decaprenol.</text>
        <dbReference type="EC" id="2.4.2.46"/>
    </reaction>
</comment>
<dbReference type="InterPro" id="IPR020963">
    <property type="entry name" value="ArabinofuranosylTrfase_AftA_N"/>
</dbReference>
<feature type="domain" description="Arabinofuranosyltransferase AftA C-terminal" evidence="14">
    <location>
        <begin position="404"/>
        <end position="575"/>
    </location>
</feature>
<accession>A0ABP9C6M1</accession>
<evidence type="ECO:0000313" key="16">
    <source>
        <dbReference type="EMBL" id="GAA4805342.1"/>
    </source>
</evidence>
<organism evidence="16 17">
    <name type="scientific">Tomitella cavernea</name>
    <dbReference type="NCBI Taxonomy" id="1387982"/>
    <lineage>
        <taxon>Bacteria</taxon>
        <taxon>Bacillati</taxon>
        <taxon>Actinomycetota</taxon>
        <taxon>Actinomycetes</taxon>
        <taxon>Mycobacteriales</taxon>
        <taxon>Tomitella</taxon>
    </lineage>
</organism>
<sequence length="576" mass="62225">MTLAVPLSATRLYLFGISVDQEFRTQFLTRMTATAGLHDMNYADLPSYYPAGWFWVGGRLADLLDMPGWEFYKPYAIGSLAVAIVVAAALWSRLIRADLAVMIATAQAAIVLAYGSPEAYGAIVAVLIPPVMVLAWSGLRASLRPGARRRTGWAAVIATGVFLGVSACMYTLYTAFAAFAVVLMALAAAVATAYRHAHAAGRDASTGGPGTAAIPLWRRMLAPAALRTSVSPLVRLAAAGVVAGLIALIVWAPYLVRMLDHPTVDSTAMHYLPESGALLPLPMFNVSLLGALTLLGLLWTVLKFRSSVRAQALGIAVAAIYLWTLLSMAWTVLGSTLLSFRLEPVLLLLLGAAGVFAVVDIARWTVARARLYQPAAVAAVRARRTRTVITVLGIVAAIMFAQNIPHVLQTEISVAYSDTDGYGERADRYPPGAAAYFDEVDAAIMDRVDTPRDDTVVLTTDFPFLSYYPYLGFQAITSHYANPLGDFAARTDAIKQWSRADSSAELISELDSVPWRPPQAFIMRSSADGYTLRLSADVYPNDPNVKVFTVTFPRALFDSPEFTTTEIGPFTVIVRK</sequence>
<evidence type="ECO:0000256" key="5">
    <source>
        <dbReference type="ARBA" id="ARBA00020482"/>
    </source>
</evidence>
<name>A0ABP9C6M1_9ACTN</name>
<feature type="transmembrane region" description="Helical" evidence="13">
    <location>
        <begin position="72"/>
        <end position="90"/>
    </location>
</feature>
<evidence type="ECO:0000256" key="12">
    <source>
        <dbReference type="ARBA" id="ARBA00034030"/>
    </source>
</evidence>
<comment type="subcellular location">
    <subcellularLocation>
        <location evidence="1">Cell membrane</location>
        <topology evidence="1">Multi-pass membrane protein</topology>
    </subcellularLocation>
</comment>
<dbReference type="Proteomes" id="UP001500839">
    <property type="component" value="Unassembled WGS sequence"/>
</dbReference>
<feature type="transmembrane region" description="Helical" evidence="13">
    <location>
        <begin position="276"/>
        <end position="300"/>
    </location>
</feature>
<dbReference type="Pfam" id="PF12250">
    <property type="entry name" value="AftA_N"/>
    <property type="match status" value="1"/>
</dbReference>
<feature type="transmembrane region" description="Helical" evidence="13">
    <location>
        <begin position="176"/>
        <end position="194"/>
    </location>
</feature>
<reference evidence="17" key="1">
    <citation type="journal article" date="2019" name="Int. J. Syst. Evol. Microbiol.">
        <title>The Global Catalogue of Microorganisms (GCM) 10K type strain sequencing project: providing services to taxonomists for standard genome sequencing and annotation.</title>
        <authorList>
            <consortium name="The Broad Institute Genomics Platform"/>
            <consortium name="The Broad Institute Genome Sequencing Center for Infectious Disease"/>
            <person name="Wu L."/>
            <person name="Ma J."/>
        </authorList>
    </citation>
    <scope>NUCLEOTIDE SEQUENCE [LARGE SCALE GENOMIC DNA]</scope>
    <source>
        <strain evidence="17">JCM 18542</strain>
    </source>
</reference>
<dbReference type="InterPro" id="IPR020959">
    <property type="entry name" value="ArabinofuranosylTrfase_AftA_C"/>
</dbReference>
<protein>
    <recommendedName>
        <fullName evidence="5">Galactan 5-O-arabinofuranosyltransferase</fullName>
        <ecNumber evidence="4">2.4.2.46</ecNumber>
    </recommendedName>
    <alternativeName>
        <fullName evidence="11">Arabinofuranosyltransferase AftA</fullName>
    </alternativeName>
</protein>
<comment type="caution">
    <text evidence="16">The sequence shown here is derived from an EMBL/GenBank/DDBJ whole genome shotgun (WGS) entry which is preliminary data.</text>
</comment>
<keyword evidence="8 13" id="KW-0812">Transmembrane</keyword>